<reference evidence="6 7" key="1">
    <citation type="submission" date="2016-01" db="EMBL/GenBank/DDBJ databases">
        <authorList>
            <person name="Brown R."/>
        </authorList>
    </citation>
    <scope>NUCLEOTIDE SEQUENCE [LARGE SCALE GENOMIC DNA]</scope>
    <source>
        <strain evidence="6">Sporomusa sphaeroides DSM 2875</strain>
    </source>
</reference>
<dbReference type="InterPro" id="IPR029044">
    <property type="entry name" value="Nucleotide-diphossugar_trans"/>
</dbReference>
<keyword evidence="4 6" id="KW-0808">Transferase</keyword>
<keyword evidence="7" id="KW-1185">Reference proteome</keyword>
<name>A0ABP2C8J4_9FIRM</name>
<dbReference type="InterPro" id="IPR001173">
    <property type="entry name" value="Glyco_trans_2-like"/>
</dbReference>
<dbReference type="Gene3D" id="3.40.50.2000">
    <property type="entry name" value="Glycogen Phosphorylase B"/>
    <property type="match status" value="1"/>
</dbReference>
<gene>
    <name evidence="6" type="primary">epsH_2</name>
    <name evidence="6" type="ORF">SSPH_03284</name>
</gene>
<evidence type="ECO:0000259" key="5">
    <source>
        <dbReference type="Pfam" id="PF00535"/>
    </source>
</evidence>
<dbReference type="Gene3D" id="3.90.550.10">
    <property type="entry name" value="Spore Coat Polysaccharide Biosynthesis Protein SpsA, Chain A"/>
    <property type="match status" value="1"/>
</dbReference>
<dbReference type="Pfam" id="PF00535">
    <property type="entry name" value="Glycos_transf_2"/>
    <property type="match status" value="1"/>
</dbReference>
<evidence type="ECO:0000256" key="1">
    <source>
        <dbReference type="ARBA" id="ARBA00004776"/>
    </source>
</evidence>
<dbReference type="PANTHER" id="PTHR43179">
    <property type="entry name" value="RHAMNOSYLTRANSFERASE WBBL"/>
    <property type="match status" value="1"/>
</dbReference>
<dbReference type="EMBL" id="FCOW01000021">
    <property type="protein sequence ID" value="CVK20616.1"/>
    <property type="molecule type" value="Genomic_DNA"/>
</dbReference>
<dbReference type="SUPFAM" id="SSF53448">
    <property type="entry name" value="Nucleotide-diphospho-sugar transferases"/>
    <property type="match status" value="1"/>
</dbReference>
<comment type="pathway">
    <text evidence="1">Cell wall biogenesis; cell wall polysaccharide biosynthesis.</text>
</comment>
<sequence length="747" mass="82350">MSRSKDQGLTSIVILTYNKLDYNMLCIESIRQYTEPDAYEIIVVDNNSADGTVEWLKSQQDIQLILNSENVGFPAGCNQGIKAARGDSILLLNNDTVVTPRWLDNLKQCLFSAEDIGAVGAVTNSCSNFQSIPCEYSSIEEMIRFADYMNNSDPKLWEERTRLVGYCMLIKAEVIAKIGLLDEAFSPGNYEDDDYSVRIRKAGYRLLLCRDTFIHHFGSVSFGEDNTCFNNLLASNRQKFTAKWGKEPHCIAPYEPTRDLGLRKWIGYQHEVGYYQQLMKNNERNFWLLAEQAEFALLSGNGEKAMLLAKQAADGAHHSHPGFFASAKLEGVLGKLAQKLHSQAANPAIAIPKPDPQKRNILHVLSQGYFGGGHTATLARWIDMDTESVHSLLVTLHSTTNPPGLAKSALASGGWYNTLDTQNLTLSQRARLLHAVANMWADIVVLHIHPHDPVPTVAFGIAGGPPVVFVNHADHAFSLGMTVADLVAEHRAGGQFITQKRRSAAASYVLPVPLGPSPELQARETAKAALGIEPDKIVLLTIAPPYKLLPCGEYNFAKLLGEIVNRQQQVEILVVGPPEAGEWARLKSESNGRIRTFAGQQDLVRFYSAADVYVDSLPLGSADEALAAAVLGIPVVGLAVDIAAHFCEDIAPDIVKTHFHSRGELLAVIDRLVLDEAYRAAQGAVSTRIHKQHFTEWTGHLRQLYSLLPDRHEPGGIRSIRQQPADGSDVVWTYFQNVSGLNRSRFG</sequence>
<dbReference type="SUPFAM" id="SSF53756">
    <property type="entry name" value="UDP-Glycosyltransferase/glycogen phosphorylase"/>
    <property type="match status" value="1"/>
</dbReference>
<protein>
    <submittedName>
        <fullName evidence="6">Glycosyltransferase EpsH</fullName>
        <ecNumber evidence="6">2.4.-.-</ecNumber>
    </submittedName>
</protein>
<accession>A0ABP2C8J4</accession>
<dbReference type="Proteomes" id="UP000245702">
    <property type="component" value="Unassembled WGS sequence"/>
</dbReference>
<keyword evidence="3 6" id="KW-0328">Glycosyltransferase</keyword>
<proteinExistence type="inferred from homology"/>
<comment type="similarity">
    <text evidence="2">Belongs to the glycosyltransferase 2 family.</text>
</comment>
<dbReference type="GO" id="GO:0016757">
    <property type="term" value="F:glycosyltransferase activity"/>
    <property type="evidence" value="ECO:0007669"/>
    <property type="project" value="UniProtKB-KW"/>
</dbReference>
<dbReference type="PANTHER" id="PTHR43179:SF12">
    <property type="entry name" value="GALACTOFURANOSYLTRANSFERASE GLFT2"/>
    <property type="match status" value="1"/>
</dbReference>
<evidence type="ECO:0000256" key="3">
    <source>
        <dbReference type="ARBA" id="ARBA00022676"/>
    </source>
</evidence>
<evidence type="ECO:0000256" key="4">
    <source>
        <dbReference type="ARBA" id="ARBA00022679"/>
    </source>
</evidence>
<evidence type="ECO:0000313" key="6">
    <source>
        <dbReference type="EMBL" id="CVK20616.1"/>
    </source>
</evidence>
<feature type="domain" description="Glycosyltransferase 2-like" evidence="5">
    <location>
        <begin position="11"/>
        <end position="138"/>
    </location>
</feature>
<organism evidence="6 7">
    <name type="scientific">Sporomusa sphaeroides DSM 2875</name>
    <dbReference type="NCBI Taxonomy" id="1337886"/>
    <lineage>
        <taxon>Bacteria</taxon>
        <taxon>Bacillati</taxon>
        <taxon>Bacillota</taxon>
        <taxon>Negativicutes</taxon>
        <taxon>Selenomonadales</taxon>
        <taxon>Sporomusaceae</taxon>
        <taxon>Sporomusa</taxon>
    </lineage>
</organism>
<evidence type="ECO:0000313" key="7">
    <source>
        <dbReference type="Proteomes" id="UP000245702"/>
    </source>
</evidence>
<dbReference type="EC" id="2.4.-.-" evidence="6"/>
<dbReference type="RefSeq" id="WP_075758031.1">
    <property type="nucleotide sequence ID" value="NZ_CP146991.1"/>
</dbReference>
<comment type="caution">
    <text evidence="6">The sequence shown here is derived from an EMBL/GenBank/DDBJ whole genome shotgun (WGS) entry which is preliminary data.</text>
</comment>
<evidence type="ECO:0000256" key="2">
    <source>
        <dbReference type="ARBA" id="ARBA00006739"/>
    </source>
</evidence>
<dbReference type="CDD" id="cd04186">
    <property type="entry name" value="GT_2_like_c"/>
    <property type="match status" value="1"/>
</dbReference>